<keyword evidence="7" id="KW-0119">Carbohydrate metabolism</keyword>
<reference evidence="11" key="2">
    <citation type="journal article" date="2023" name="Curr. Microbiol.">
        <title>Granulicatella seriolae sp. nov., a Novel Facultative Anaerobe Isolated from Yellowtail Marine Fish.</title>
        <authorList>
            <person name="Lee M."/>
            <person name="Choi Y.J."/>
            <person name="Farooq A."/>
            <person name="Jeong J.B."/>
            <person name="Jung M.Y."/>
        </authorList>
    </citation>
    <scope>NUCLEOTIDE SEQUENCE</scope>
    <source>
        <strain evidence="11">S8</strain>
    </source>
</reference>
<dbReference type="Proteomes" id="UP001059480">
    <property type="component" value="Unassembled WGS sequence"/>
</dbReference>
<evidence type="ECO:0000313" key="12">
    <source>
        <dbReference type="Proteomes" id="UP001059480"/>
    </source>
</evidence>
<keyword evidence="3" id="KW-0597">Phosphoprotein</keyword>
<dbReference type="NCBIfam" id="TIGR01990">
    <property type="entry name" value="bPGM"/>
    <property type="match status" value="1"/>
</dbReference>
<dbReference type="InterPro" id="IPR036412">
    <property type="entry name" value="HAD-like_sf"/>
</dbReference>
<dbReference type="NCBIfam" id="TIGR01509">
    <property type="entry name" value="HAD-SF-IA-v3"/>
    <property type="match status" value="1"/>
</dbReference>
<keyword evidence="6 11" id="KW-0413">Isomerase</keyword>
<evidence type="ECO:0000256" key="4">
    <source>
        <dbReference type="ARBA" id="ARBA00022723"/>
    </source>
</evidence>
<dbReference type="PANTHER" id="PTHR46193">
    <property type="entry name" value="6-PHOSPHOGLUCONATE PHOSPHATASE"/>
    <property type="match status" value="1"/>
</dbReference>
<keyword evidence="12" id="KW-1185">Reference proteome</keyword>
<dbReference type="SUPFAM" id="SSF56784">
    <property type="entry name" value="HAD-like"/>
    <property type="match status" value="1"/>
</dbReference>
<protein>
    <recommendedName>
        <fullName evidence="10">Beta-phosphoglucomutase</fullName>
        <ecNumber evidence="9">5.4.2.6</ecNumber>
    </recommendedName>
</protein>
<organism evidence="11 12">
    <name type="scientific">Granulicatella seriolae</name>
    <dbReference type="NCBI Taxonomy" id="2967226"/>
    <lineage>
        <taxon>Bacteria</taxon>
        <taxon>Bacillati</taxon>
        <taxon>Bacillota</taxon>
        <taxon>Bacilli</taxon>
        <taxon>Lactobacillales</taxon>
        <taxon>Carnobacteriaceae</taxon>
        <taxon>Granulicatella</taxon>
    </lineage>
</organism>
<evidence type="ECO:0000256" key="5">
    <source>
        <dbReference type="ARBA" id="ARBA00022842"/>
    </source>
</evidence>
<evidence type="ECO:0000313" key="11">
    <source>
        <dbReference type="EMBL" id="MCQ9210704.1"/>
    </source>
</evidence>
<evidence type="ECO:0000256" key="9">
    <source>
        <dbReference type="ARBA" id="ARBA00044968"/>
    </source>
</evidence>
<evidence type="ECO:0000256" key="8">
    <source>
        <dbReference type="ARBA" id="ARBA00044926"/>
    </source>
</evidence>
<dbReference type="CDD" id="cd02598">
    <property type="entry name" value="HAD_BPGM"/>
    <property type="match status" value="1"/>
</dbReference>
<dbReference type="InterPro" id="IPR010976">
    <property type="entry name" value="B-phosphoglucomutase_hydrolase"/>
</dbReference>
<sequence>MTVKGFIFDLDGVLTDSAEYHYLAWQELGHKIGIAFDRDFNEQLKGVSRMDSLERILAFGNKSDHYNQAEKEELADEKNEQYKLLINNVSPADLLPGIKEFLDELKAKGMKLALASASKNGPFLLEKLEIADYFETVVDPASLSNGKPDPEIFVKGAQQLGLPLSECIGVEDAQAGIEAINAAPMFSVGIGSADSLGSADYLVPDTSKLSLEAILQAFNAKQ</sequence>
<evidence type="ECO:0000256" key="10">
    <source>
        <dbReference type="ARBA" id="ARBA00044991"/>
    </source>
</evidence>
<dbReference type="EMBL" id="JANHNZ010000011">
    <property type="protein sequence ID" value="MCQ9210704.1"/>
    <property type="molecule type" value="Genomic_DNA"/>
</dbReference>
<comment type="caution">
    <text evidence="11">The sequence shown here is derived from an EMBL/GenBank/DDBJ whole genome shotgun (WGS) entry which is preliminary data.</text>
</comment>
<gene>
    <name evidence="11" type="primary">pgmB</name>
    <name evidence="11" type="ORF">NPA36_09100</name>
</gene>
<dbReference type="InterPro" id="IPR051600">
    <property type="entry name" value="Beta-PGM-like"/>
</dbReference>
<evidence type="ECO:0000256" key="1">
    <source>
        <dbReference type="ARBA" id="ARBA00001946"/>
    </source>
</evidence>
<evidence type="ECO:0000256" key="2">
    <source>
        <dbReference type="ARBA" id="ARBA00006171"/>
    </source>
</evidence>
<keyword evidence="4" id="KW-0479">Metal-binding</keyword>
<accession>A0ABT1WQ87</accession>
<name>A0ABT1WQ87_9LACT</name>
<comment type="catalytic activity">
    <reaction evidence="8">
        <text>beta-D-glucose 1-phosphate = beta-D-glucose 6-phosphate</text>
        <dbReference type="Rhea" id="RHEA:20113"/>
        <dbReference type="ChEBI" id="CHEBI:57684"/>
        <dbReference type="ChEBI" id="CHEBI:58247"/>
        <dbReference type="EC" id="5.4.2.6"/>
    </reaction>
</comment>
<dbReference type="InterPro" id="IPR010972">
    <property type="entry name" value="Beta-PGM"/>
</dbReference>
<dbReference type="InterPro" id="IPR006439">
    <property type="entry name" value="HAD-SF_hydro_IA"/>
</dbReference>
<dbReference type="NCBIfam" id="TIGR02009">
    <property type="entry name" value="PGMB-YQAB-SF"/>
    <property type="match status" value="1"/>
</dbReference>
<dbReference type="SFLD" id="SFLDS00003">
    <property type="entry name" value="Haloacid_Dehalogenase"/>
    <property type="match status" value="1"/>
</dbReference>
<comment type="cofactor">
    <cofactor evidence="1">
        <name>Mg(2+)</name>
        <dbReference type="ChEBI" id="CHEBI:18420"/>
    </cofactor>
</comment>
<dbReference type="PANTHER" id="PTHR46193:SF18">
    <property type="entry name" value="HEXITOL PHOSPHATASE B"/>
    <property type="match status" value="1"/>
</dbReference>
<dbReference type="SFLD" id="SFLDG01135">
    <property type="entry name" value="C1.5.6:_HAD__Beta-PGM__Phospha"/>
    <property type="match status" value="1"/>
</dbReference>
<evidence type="ECO:0000256" key="7">
    <source>
        <dbReference type="ARBA" id="ARBA00023277"/>
    </source>
</evidence>
<reference evidence="11" key="1">
    <citation type="submission" date="2022-07" db="EMBL/GenBank/DDBJ databases">
        <authorList>
            <person name="Jung M.-Y."/>
            <person name="Lee M."/>
        </authorList>
    </citation>
    <scope>NUCLEOTIDE SEQUENCE</scope>
    <source>
        <strain evidence="11">S8</strain>
    </source>
</reference>
<evidence type="ECO:0000256" key="3">
    <source>
        <dbReference type="ARBA" id="ARBA00022553"/>
    </source>
</evidence>
<dbReference type="EC" id="5.4.2.6" evidence="9"/>
<dbReference type="InterPro" id="IPR023198">
    <property type="entry name" value="PGP-like_dom2"/>
</dbReference>
<dbReference type="GO" id="GO:0008801">
    <property type="term" value="F:beta-phosphoglucomutase activity"/>
    <property type="evidence" value="ECO:0007669"/>
    <property type="project" value="UniProtKB-EC"/>
</dbReference>
<reference evidence="11" key="3">
    <citation type="journal article" date="2023" name="Microbiol. Resour. Announc.">
        <title>Draft Genome Sequence of Granulicatella sp. Strain S8, Isolated from a Marine Fish, Seriola quinqueradiata.</title>
        <authorList>
            <person name="Lee M."/>
            <person name="Farooq A."/>
            <person name="Jeong J.B."/>
            <person name="Jung M.Y."/>
        </authorList>
    </citation>
    <scope>NUCLEOTIDE SEQUENCE</scope>
    <source>
        <strain evidence="11">S8</strain>
    </source>
</reference>
<dbReference type="Gene3D" id="3.40.50.1000">
    <property type="entry name" value="HAD superfamily/HAD-like"/>
    <property type="match status" value="1"/>
</dbReference>
<dbReference type="InterPro" id="IPR023214">
    <property type="entry name" value="HAD_sf"/>
</dbReference>
<dbReference type="Pfam" id="PF00702">
    <property type="entry name" value="Hydrolase"/>
    <property type="match status" value="1"/>
</dbReference>
<dbReference type="SFLD" id="SFLDG01129">
    <property type="entry name" value="C1.5:_HAD__Beta-PGM__Phosphata"/>
    <property type="match status" value="1"/>
</dbReference>
<dbReference type="RefSeq" id="WP_256945815.1">
    <property type="nucleotide sequence ID" value="NZ_JANHNZ010000011.1"/>
</dbReference>
<dbReference type="Gene3D" id="1.10.150.240">
    <property type="entry name" value="Putative phosphatase, domain 2"/>
    <property type="match status" value="1"/>
</dbReference>
<keyword evidence="5" id="KW-0460">Magnesium</keyword>
<proteinExistence type="inferred from homology"/>
<comment type="similarity">
    <text evidence="2">Belongs to the HAD-like hydrolase superfamily. CbbY/CbbZ/Gph/YieH family.</text>
</comment>
<evidence type="ECO:0000256" key="6">
    <source>
        <dbReference type="ARBA" id="ARBA00023235"/>
    </source>
</evidence>